<sequence length="114" mass="13052">MTCYEVLTGRVPFQDHPLCEQSPLLSDLVINQHLRPKVPEYVDNWARELLQWCWQSNPAARPSFEEILSFIEANSGVEYIKDKAAKRVVAIEEGIQANKVAPHLRALPGHKYQL</sequence>
<evidence type="ECO:0000313" key="3">
    <source>
        <dbReference type="Proteomes" id="UP000822688"/>
    </source>
</evidence>
<keyword evidence="3" id="KW-1185">Reference proteome</keyword>
<comment type="caution">
    <text evidence="2">The sequence shown here is derived from an EMBL/GenBank/DDBJ whole genome shotgun (WGS) entry which is preliminary data.</text>
</comment>
<reference evidence="2" key="1">
    <citation type="submission" date="2020-06" db="EMBL/GenBank/DDBJ databases">
        <title>WGS assembly of Ceratodon purpureus strain R40.</title>
        <authorList>
            <person name="Carey S.B."/>
            <person name="Jenkins J."/>
            <person name="Shu S."/>
            <person name="Lovell J.T."/>
            <person name="Sreedasyam A."/>
            <person name="Maumus F."/>
            <person name="Tiley G.P."/>
            <person name="Fernandez-Pozo N."/>
            <person name="Barry K."/>
            <person name="Chen C."/>
            <person name="Wang M."/>
            <person name="Lipzen A."/>
            <person name="Daum C."/>
            <person name="Saski C.A."/>
            <person name="Payton A.C."/>
            <person name="Mcbreen J.C."/>
            <person name="Conrad R.E."/>
            <person name="Kollar L.M."/>
            <person name="Olsson S."/>
            <person name="Huttunen S."/>
            <person name="Landis J.B."/>
            <person name="Wickett N.J."/>
            <person name="Johnson M.G."/>
            <person name="Rensing S.A."/>
            <person name="Grimwood J."/>
            <person name="Schmutz J."/>
            <person name="Mcdaniel S.F."/>
        </authorList>
    </citation>
    <scope>NUCLEOTIDE SEQUENCE</scope>
    <source>
        <strain evidence="2">R40</strain>
    </source>
</reference>
<dbReference type="PANTHER" id="PTHR44329">
    <property type="entry name" value="SERINE/THREONINE-PROTEIN KINASE TNNI3K-RELATED"/>
    <property type="match status" value="1"/>
</dbReference>
<dbReference type="GO" id="GO:0005524">
    <property type="term" value="F:ATP binding"/>
    <property type="evidence" value="ECO:0007669"/>
    <property type="project" value="InterPro"/>
</dbReference>
<dbReference type="Gene3D" id="1.10.510.10">
    <property type="entry name" value="Transferase(Phosphotransferase) domain 1"/>
    <property type="match status" value="1"/>
</dbReference>
<evidence type="ECO:0000259" key="1">
    <source>
        <dbReference type="PROSITE" id="PS50011"/>
    </source>
</evidence>
<gene>
    <name evidence="2" type="ORF">KC19_12G095900</name>
</gene>
<dbReference type="EMBL" id="CM026433">
    <property type="protein sequence ID" value="KAG0554504.1"/>
    <property type="molecule type" value="Genomic_DNA"/>
</dbReference>
<dbReference type="InterPro" id="IPR001245">
    <property type="entry name" value="Ser-Thr/Tyr_kinase_cat_dom"/>
</dbReference>
<dbReference type="AlphaFoldDB" id="A0A8T0G820"/>
<feature type="domain" description="Protein kinase" evidence="1">
    <location>
        <begin position="1"/>
        <end position="80"/>
    </location>
</feature>
<dbReference type="PROSITE" id="PS50011">
    <property type="entry name" value="PROTEIN_KINASE_DOM"/>
    <property type="match status" value="1"/>
</dbReference>
<protein>
    <recommendedName>
        <fullName evidence="1">Protein kinase domain-containing protein</fullName>
    </recommendedName>
</protein>
<proteinExistence type="predicted"/>
<name>A0A8T0G820_CERPU</name>
<dbReference type="Pfam" id="PF07714">
    <property type="entry name" value="PK_Tyr_Ser-Thr"/>
    <property type="match status" value="1"/>
</dbReference>
<dbReference type="Proteomes" id="UP000822688">
    <property type="component" value="Chromosome 12"/>
</dbReference>
<dbReference type="SUPFAM" id="SSF56112">
    <property type="entry name" value="Protein kinase-like (PK-like)"/>
    <property type="match status" value="1"/>
</dbReference>
<evidence type="ECO:0000313" key="2">
    <source>
        <dbReference type="EMBL" id="KAG0554504.1"/>
    </source>
</evidence>
<dbReference type="InterPro" id="IPR051681">
    <property type="entry name" value="Ser/Thr_Kinases-Pseudokinases"/>
</dbReference>
<dbReference type="InterPro" id="IPR011009">
    <property type="entry name" value="Kinase-like_dom_sf"/>
</dbReference>
<organism evidence="2 3">
    <name type="scientific">Ceratodon purpureus</name>
    <name type="common">Fire moss</name>
    <name type="synonym">Dicranum purpureum</name>
    <dbReference type="NCBI Taxonomy" id="3225"/>
    <lineage>
        <taxon>Eukaryota</taxon>
        <taxon>Viridiplantae</taxon>
        <taxon>Streptophyta</taxon>
        <taxon>Embryophyta</taxon>
        <taxon>Bryophyta</taxon>
        <taxon>Bryophytina</taxon>
        <taxon>Bryopsida</taxon>
        <taxon>Dicranidae</taxon>
        <taxon>Pseudoditrichales</taxon>
        <taxon>Ditrichaceae</taxon>
        <taxon>Ceratodon</taxon>
    </lineage>
</organism>
<accession>A0A8T0G820</accession>
<dbReference type="GO" id="GO:0004674">
    <property type="term" value="F:protein serine/threonine kinase activity"/>
    <property type="evidence" value="ECO:0007669"/>
    <property type="project" value="TreeGrafter"/>
</dbReference>
<dbReference type="InterPro" id="IPR000719">
    <property type="entry name" value="Prot_kinase_dom"/>
</dbReference>